<evidence type="ECO:0000256" key="16">
    <source>
        <dbReference type="SAM" id="Phobius"/>
    </source>
</evidence>
<evidence type="ECO:0000256" key="4">
    <source>
        <dbReference type="ARBA" id="ARBA00022614"/>
    </source>
</evidence>
<evidence type="ECO:0000256" key="17">
    <source>
        <dbReference type="SAM" id="SignalP"/>
    </source>
</evidence>
<evidence type="ECO:0000256" key="3">
    <source>
        <dbReference type="ARBA" id="ARBA00022553"/>
    </source>
</evidence>
<dbReference type="PROSITE" id="PS00107">
    <property type="entry name" value="PROTEIN_KINASE_ATP"/>
    <property type="match status" value="1"/>
</dbReference>
<feature type="transmembrane region" description="Helical" evidence="16">
    <location>
        <begin position="510"/>
        <end position="536"/>
    </location>
</feature>
<dbReference type="AlphaFoldDB" id="B9RQ82"/>
<dbReference type="InterPro" id="IPR001611">
    <property type="entry name" value="Leu-rich_rpt"/>
</dbReference>
<protein>
    <submittedName>
        <fullName evidence="19">BRASSINOSTEROID INSENSITIVE 1-associated receptor kinase 1, putative</fullName>
        <ecNumber evidence="19">2.7.11.30</ecNumber>
    </submittedName>
</protein>
<dbReference type="GO" id="GO:0016020">
    <property type="term" value="C:membrane"/>
    <property type="evidence" value="ECO:0007669"/>
    <property type="project" value="UniProtKB-SubCell"/>
</dbReference>
<evidence type="ECO:0000313" key="19">
    <source>
        <dbReference type="EMBL" id="EEF46321.1"/>
    </source>
</evidence>
<proteinExistence type="predicted"/>
<keyword evidence="6 16" id="KW-0812">Transmembrane</keyword>
<dbReference type="SMART" id="SM00369">
    <property type="entry name" value="LRR_TYP"/>
    <property type="match status" value="2"/>
</dbReference>
<evidence type="ECO:0000256" key="14">
    <source>
        <dbReference type="ARBA" id="ARBA00023170"/>
    </source>
</evidence>
<keyword evidence="8" id="KW-0677">Repeat</keyword>
<dbReference type="SMART" id="SM00220">
    <property type="entry name" value="S_TKc"/>
    <property type="match status" value="1"/>
</dbReference>
<evidence type="ECO:0000256" key="12">
    <source>
        <dbReference type="ARBA" id="ARBA00022989"/>
    </source>
</evidence>
<dbReference type="InterPro" id="IPR017441">
    <property type="entry name" value="Protein_kinase_ATP_BS"/>
</dbReference>
<keyword evidence="11 15" id="KW-0067">ATP-binding</keyword>
<dbReference type="PROSITE" id="PS00108">
    <property type="entry name" value="PROTEIN_KINASE_ST"/>
    <property type="match status" value="1"/>
</dbReference>
<dbReference type="PROSITE" id="PS50011">
    <property type="entry name" value="PROTEIN_KINASE_DOM"/>
    <property type="match status" value="1"/>
</dbReference>
<dbReference type="InterPro" id="IPR011009">
    <property type="entry name" value="Kinase-like_dom_sf"/>
</dbReference>
<dbReference type="PRINTS" id="PR00019">
    <property type="entry name" value="LEURICHRPT"/>
</dbReference>
<dbReference type="EC" id="2.7.11.30" evidence="19"/>
<dbReference type="Pfam" id="PF00069">
    <property type="entry name" value="Pkinase"/>
    <property type="match status" value="1"/>
</dbReference>
<dbReference type="InterPro" id="IPR008271">
    <property type="entry name" value="Ser/Thr_kinase_AS"/>
</dbReference>
<sequence length="884" mass="98147">MTGNKMLWDFLFRFIPVLFLTAVYAQDQSGFISIDCGLPANSSYTDETTSLNYISDASFIDVGIITTITPKVTTNSTDRQQLSVRSFPEGDRNCFNVELAKNTKYLIRAIFAHGDYDGSNELPEFDLHLGPNKWVTVKILNASIPVIKEIIHTPTLNYIHICLVNTDSGMPFISALELRPLKNTTYVAQSGALVKSTRLDLGSLTNKTVRYPDDVFDRIWTPDHFHKWTDLSTPDTVDAQNHIDFQPPSVVMRTANMPTNASENMEFYIDIDDTTSLFYVYMHFAEIVELQANQSRLFNISLNGTIWYGPVIPNHLSSGTVYSQFPIIGGNNMFSLFKIEGSTLPPLLNAIEIYFVVDLSQSETDQDDVDAIMKIKSTYGITKNWQGDPCAPQAYVWHGLNCSYSDDDPPTVKSLNLSSSGLRGEIVSEIANLRSLELLDLSNNSLSGSLPDFLSRMTSLKVLNLTGNKLTGTIPADLFERSQQGSLLLSVSGNPELCPSVSCTKKKKSVVVPVVASVVAFFILAAALVVILRYFFVRSQAKTNEAKISYETNDEPLVESKKRQFSYSEILKITNNFDKILGKGGFGTVYHGTLNDGTQVAVKVLSLSSAQGYKEFQAEVKLLLRVHHRNLTTLVGYCNEGTNLGLIYEYMANGNLEDYLSDSCLNTLSWEIRLRIATEAAQGLEYLHNGCKPQIVHRDVKTTNILLNDKFQAKLADFGLSRIFPVDGSTHISTVVAGTPGYLDPEYYVNNWLTDKSDVFSFGVVLLEIITGRPAIAQTRERTHISQWVSSMLEKGDIHGIVDPRLNGDFEINSVWKAAELAMGCVSASSARRPTMNQAVVELNDCLNIEMGRTREGQSSQSFNSNSIELMTVNVHTEASPLAR</sequence>
<evidence type="ECO:0000256" key="13">
    <source>
        <dbReference type="ARBA" id="ARBA00023136"/>
    </source>
</evidence>
<evidence type="ECO:0000256" key="2">
    <source>
        <dbReference type="ARBA" id="ARBA00022527"/>
    </source>
</evidence>
<dbReference type="SUPFAM" id="SSF52058">
    <property type="entry name" value="L domain-like"/>
    <property type="match status" value="1"/>
</dbReference>
<dbReference type="Gene3D" id="2.60.120.430">
    <property type="entry name" value="Galactose-binding lectin"/>
    <property type="match status" value="1"/>
</dbReference>
<accession>B9RQ82</accession>
<dbReference type="eggNOG" id="ENOG502QQCZ">
    <property type="taxonomic scope" value="Eukaryota"/>
</dbReference>
<dbReference type="InParanoid" id="B9RQ82"/>
<evidence type="ECO:0000256" key="6">
    <source>
        <dbReference type="ARBA" id="ARBA00022692"/>
    </source>
</evidence>
<dbReference type="GO" id="GO:0004675">
    <property type="term" value="F:transmembrane receptor protein serine/threonine kinase activity"/>
    <property type="evidence" value="ECO:0007669"/>
    <property type="project" value="UniProtKB-EC"/>
</dbReference>
<dbReference type="OrthoDB" id="2017114at2759"/>
<feature type="binding site" evidence="15">
    <location>
        <position position="603"/>
    </location>
    <ligand>
        <name>ATP</name>
        <dbReference type="ChEBI" id="CHEBI:30616"/>
    </ligand>
</feature>
<evidence type="ECO:0000256" key="10">
    <source>
        <dbReference type="ARBA" id="ARBA00022777"/>
    </source>
</evidence>
<dbReference type="Gene3D" id="3.30.200.20">
    <property type="entry name" value="Phosphorylase Kinase, domain 1"/>
    <property type="match status" value="1"/>
</dbReference>
<dbReference type="GO" id="GO:0005524">
    <property type="term" value="F:ATP binding"/>
    <property type="evidence" value="ECO:0007669"/>
    <property type="project" value="UniProtKB-UniRule"/>
</dbReference>
<gene>
    <name evidence="19" type="ORF">RCOM_1486300</name>
</gene>
<keyword evidence="12 16" id="KW-1133">Transmembrane helix</keyword>
<dbReference type="InterPro" id="IPR003591">
    <property type="entry name" value="Leu-rich_rpt_typical-subtyp"/>
</dbReference>
<organism evidence="19 20">
    <name type="scientific">Ricinus communis</name>
    <name type="common">Castor bean</name>
    <dbReference type="NCBI Taxonomy" id="3988"/>
    <lineage>
        <taxon>Eukaryota</taxon>
        <taxon>Viridiplantae</taxon>
        <taxon>Streptophyta</taxon>
        <taxon>Embryophyta</taxon>
        <taxon>Tracheophyta</taxon>
        <taxon>Spermatophyta</taxon>
        <taxon>Magnoliopsida</taxon>
        <taxon>eudicotyledons</taxon>
        <taxon>Gunneridae</taxon>
        <taxon>Pentapetalae</taxon>
        <taxon>rosids</taxon>
        <taxon>fabids</taxon>
        <taxon>Malpighiales</taxon>
        <taxon>Euphorbiaceae</taxon>
        <taxon>Acalyphoideae</taxon>
        <taxon>Acalypheae</taxon>
        <taxon>Ricinus</taxon>
    </lineage>
</organism>
<dbReference type="FunFam" id="3.30.200.20:FF:000394">
    <property type="entry name" value="Leucine-rich repeat receptor-like protein kinase"/>
    <property type="match status" value="1"/>
</dbReference>
<dbReference type="PROSITE" id="PS51450">
    <property type="entry name" value="LRR"/>
    <property type="match status" value="1"/>
</dbReference>
<keyword evidence="9 15" id="KW-0547">Nucleotide-binding</keyword>
<evidence type="ECO:0000256" key="5">
    <source>
        <dbReference type="ARBA" id="ARBA00022679"/>
    </source>
</evidence>
<evidence type="ECO:0000256" key="9">
    <source>
        <dbReference type="ARBA" id="ARBA00022741"/>
    </source>
</evidence>
<keyword evidence="13 16" id="KW-0472">Membrane</keyword>
<feature type="signal peptide" evidence="17">
    <location>
        <begin position="1"/>
        <end position="25"/>
    </location>
</feature>
<comment type="subcellular location">
    <subcellularLocation>
        <location evidence="1">Membrane</location>
        <topology evidence="1">Single-pass membrane protein</topology>
    </subcellularLocation>
</comment>
<dbReference type="EMBL" id="EQ973801">
    <property type="protein sequence ID" value="EEF46321.1"/>
    <property type="molecule type" value="Genomic_DNA"/>
</dbReference>
<dbReference type="KEGG" id="rcu:8281585"/>
<evidence type="ECO:0000256" key="11">
    <source>
        <dbReference type="ARBA" id="ARBA00022840"/>
    </source>
</evidence>
<feature type="chain" id="PRO_5002891249" evidence="17">
    <location>
        <begin position="26"/>
        <end position="884"/>
    </location>
</feature>
<dbReference type="PANTHER" id="PTHR45631:SF180">
    <property type="entry name" value="PROTEIN KINASE DOMAIN-CONTAINING PROTEIN"/>
    <property type="match status" value="1"/>
</dbReference>
<keyword evidence="14 19" id="KW-0675">Receptor</keyword>
<dbReference type="SUPFAM" id="SSF56112">
    <property type="entry name" value="Protein kinase-like (PK-like)"/>
    <property type="match status" value="1"/>
</dbReference>
<keyword evidence="10 19" id="KW-0418">Kinase</keyword>
<dbReference type="PANTHER" id="PTHR45631">
    <property type="entry name" value="OS07G0107800 PROTEIN-RELATED"/>
    <property type="match status" value="1"/>
</dbReference>
<dbReference type="InterPro" id="IPR000719">
    <property type="entry name" value="Prot_kinase_dom"/>
</dbReference>
<feature type="domain" description="Protein kinase" evidence="18">
    <location>
        <begin position="575"/>
        <end position="847"/>
    </location>
</feature>
<dbReference type="Pfam" id="PF12819">
    <property type="entry name" value="Malectin_like"/>
    <property type="match status" value="1"/>
</dbReference>
<evidence type="ECO:0000313" key="20">
    <source>
        <dbReference type="Proteomes" id="UP000008311"/>
    </source>
</evidence>
<dbReference type="InterPro" id="IPR032675">
    <property type="entry name" value="LRR_dom_sf"/>
</dbReference>
<dbReference type="FunCoup" id="B9RQ82">
    <property type="interactions" value="124"/>
</dbReference>
<dbReference type="Proteomes" id="UP000008311">
    <property type="component" value="Unassembled WGS sequence"/>
</dbReference>
<evidence type="ECO:0000256" key="8">
    <source>
        <dbReference type="ARBA" id="ARBA00022737"/>
    </source>
</evidence>
<evidence type="ECO:0000256" key="1">
    <source>
        <dbReference type="ARBA" id="ARBA00004167"/>
    </source>
</evidence>
<reference evidence="20" key="1">
    <citation type="journal article" date="2010" name="Nat. Biotechnol.">
        <title>Draft genome sequence of the oilseed species Ricinus communis.</title>
        <authorList>
            <person name="Chan A.P."/>
            <person name="Crabtree J."/>
            <person name="Zhao Q."/>
            <person name="Lorenzi H."/>
            <person name="Orvis J."/>
            <person name="Puiu D."/>
            <person name="Melake-Berhan A."/>
            <person name="Jones K.M."/>
            <person name="Redman J."/>
            <person name="Chen G."/>
            <person name="Cahoon E.B."/>
            <person name="Gedil M."/>
            <person name="Stanke M."/>
            <person name="Haas B.J."/>
            <person name="Wortman J.R."/>
            <person name="Fraser-Liggett C.M."/>
            <person name="Ravel J."/>
            <person name="Rabinowicz P.D."/>
        </authorList>
    </citation>
    <scope>NUCLEOTIDE SEQUENCE [LARGE SCALE GENOMIC DNA]</scope>
    <source>
        <strain evidence="20">cv. Hale</strain>
    </source>
</reference>
<dbReference type="InterPro" id="IPR024788">
    <property type="entry name" value="Malectin-like_Carb-bd_dom"/>
</dbReference>
<name>B9RQ82_RICCO</name>
<dbReference type="CDD" id="cd14066">
    <property type="entry name" value="STKc_IRAK"/>
    <property type="match status" value="1"/>
</dbReference>
<dbReference type="Gene3D" id="3.80.10.10">
    <property type="entry name" value="Ribonuclease Inhibitor"/>
    <property type="match status" value="1"/>
</dbReference>
<dbReference type="Gene3D" id="1.10.510.10">
    <property type="entry name" value="Transferase(Phosphotransferase) domain 1"/>
    <property type="match status" value="1"/>
</dbReference>
<keyword evidence="20" id="KW-1185">Reference proteome</keyword>
<keyword evidence="5 19" id="KW-0808">Transferase</keyword>
<dbReference type="Pfam" id="PF13855">
    <property type="entry name" value="LRR_8"/>
    <property type="match status" value="1"/>
</dbReference>
<keyword evidence="4" id="KW-0433">Leucine-rich repeat</keyword>
<evidence type="ECO:0000256" key="15">
    <source>
        <dbReference type="PROSITE-ProRule" id="PRU10141"/>
    </source>
</evidence>
<keyword evidence="2" id="KW-0723">Serine/threonine-protein kinase</keyword>
<keyword evidence="7 17" id="KW-0732">Signal</keyword>
<dbReference type="FunFam" id="3.80.10.10:FF:000129">
    <property type="entry name" value="Leucine-rich repeat receptor-like kinase"/>
    <property type="match status" value="1"/>
</dbReference>
<evidence type="ECO:0000259" key="18">
    <source>
        <dbReference type="PROSITE" id="PS50011"/>
    </source>
</evidence>
<keyword evidence="3" id="KW-0597">Phosphoprotein</keyword>
<evidence type="ECO:0000256" key="7">
    <source>
        <dbReference type="ARBA" id="ARBA00022729"/>
    </source>
</evidence>
<dbReference type="FunFam" id="1.10.510.10:FF:000146">
    <property type="entry name" value="LRR receptor-like serine/threonine-protein kinase IOS1"/>
    <property type="match status" value="1"/>
</dbReference>